<evidence type="ECO:0000313" key="2">
    <source>
        <dbReference type="Proteomes" id="UP000242310"/>
    </source>
</evidence>
<comment type="caution">
    <text evidence="1">The sequence shown here is derived from an EMBL/GenBank/DDBJ whole genome shotgun (WGS) entry which is preliminary data.</text>
</comment>
<accession>A0A2P8H4X4</accession>
<protein>
    <submittedName>
        <fullName evidence="1">Uncharacterized protein</fullName>
    </submittedName>
</protein>
<dbReference type="EMBL" id="PYAV01000020">
    <property type="protein sequence ID" value="PSL41275.1"/>
    <property type="molecule type" value="Genomic_DNA"/>
</dbReference>
<keyword evidence="2" id="KW-1185">Reference proteome</keyword>
<name>A0A2P8H4X4_9BACI</name>
<dbReference type="RefSeq" id="WP_106589977.1">
    <property type="nucleotide sequence ID" value="NZ_PYAV01000020.1"/>
</dbReference>
<evidence type="ECO:0000313" key="1">
    <source>
        <dbReference type="EMBL" id="PSL41275.1"/>
    </source>
</evidence>
<dbReference type="AlphaFoldDB" id="A0A2P8H4X4"/>
<organism evidence="1 2">
    <name type="scientific">Salsuginibacillus halophilus</name>
    <dbReference type="NCBI Taxonomy" id="517424"/>
    <lineage>
        <taxon>Bacteria</taxon>
        <taxon>Bacillati</taxon>
        <taxon>Bacillota</taxon>
        <taxon>Bacilli</taxon>
        <taxon>Bacillales</taxon>
        <taxon>Bacillaceae</taxon>
        <taxon>Salsuginibacillus</taxon>
    </lineage>
</organism>
<reference evidence="1 2" key="1">
    <citation type="submission" date="2018-03" db="EMBL/GenBank/DDBJ databases">
        <title>Genomic Encyclopedia of Type Strains, Phase III (KMG-III): the genomes of soil and plant-associated and newly described type strains.</title>
        <authorList>
            <person name="Whitman W."/>
        </authorList>
    </citation>
    <scope>NUCLEOTIDE SEQUENCE [LARGE SCALE GENOMIC DNA]</scope>
    <source>
        <strain evidence="1 2">CGMCC 1.07653</strain>
    </source>
</reference>
<sequence length="159" mass="18914">MDEENQNYYLNENDIPDLEGESMDKIYERYKETIDAYYPIYRRQTALEIAQRTAYLNGEHKRNTGEFGENTWWIFYDPEAQYKESNNELNLFDFVASVSDAVCEVAKKEILLKVENKQTPPGRYWFIRLSDVHNIDSNGKVVPKENDVSFEFHDIHKRN</sequence>
<gene>
    <name evidence="1" type="ORF">B0H94_12021</name>
</gene>
<dbReference type="Proteomes" id="UP000242310">
    <property type="component" value="Unassembled WGS sequence"/>
</dbReference>
<proteinExistence type="predicted"/>